<evidence type="ECO:0000256" key="3">
    <source>
        <dbReference type="ARBA" id="ARBA00022692"/>
    </source>
</evidence>
<reference evidence="12" key="1">
    <citation type="submission" date="2022-08" db="UniProtKB">
        <authorList>
            <consortium name="EnsemblMetazoa"/>
        </authorList>
    </citation>
    <scope>IDENTIFICATION</scope>
    <source>
        <strain evidence="12">05x7-T-G4-1.051#20</strain>
    </source>
</reference>
<proteinExistence type="inferred from homology"/>
<evidence type="ECO:0000256" key="10">
    <source>
        <dbReference type="RuleBase" id="RU046427"/>
    </source>
</evidence>
<keyword evidence="3 10" id="KW-0812">Transmembrane</keyword>
<evidence type="ECO:0000256" key="6">
    <source>
        <dbReference type="ARBA" id="ARBA00023136"/>
    </source>
</evidence>
<feature type="domain" description="G-protein coupled receptors family 1 profile" evidence="11">
    <location>
        <begin position="58"/>
        <end position="333"/>
    </location>
</feature>
<evidence type="ECO:0000313" key="13">
    <source>
        <dbReference type="Proteomes" id="UP000005408"/>
    </source>
</evidence>
<dbReference type="GO" id="GO:0005000">
    <property type="term" value="F:vasopressin receptor activity"/>
    <property type="evidence" value="ECO:0007669"/>
    <property type="project" value="InterPro"/>
</dbReference>
<dbReference type="SMR" id="A0A8W8L1S9"/>
<name>A0A8W8L1S9_MAGGI</name>
<feature type="transmembrane region" description="Helical" evidence="10">
    <location>
        <begin position="116"/>
        <end position="137"/>
    </location>
</feature>
<keyword evidence="4 10" id="KW-1133">Transmembrane helix</keyword>
<organism evidence="12 13">
    <name type="scientific">Magallana gigas</name>
    <name type="common">Pacific oyster</name>
    <name type="synonym">Crassostrea gigas</name>
    <dbReference type="NCBI Taxonomy" id="29159"/>
    <lineage>
        <taxon>Eukaryota</taxon>
        <taxon>Metazoa</taxon>
        <taxon>Spiralia</taxon>
        <taxon>Lophotrochozoa</taxon>
        <taxon>Mollusca</taxon>
        <taxon>Bivalvia</taxon>
        <taxon>Autobranchia</taxon>
        <taxon>Pteriomorphia</taxon>
        <taxon>Ostreida</taxon>
        <taxon>Ostreoidea</taxon>
        <taxon>Ostreidae</taxon>
        <taxon>Magallana</taxon>
    </lineage>
</organism>
<keyword evidence="7 10" id="KW-0675">Receptor</keyword>
<dbReference type="Gene3D" id="1.20.1070.10">
    <property type="entry name" value="Rhodopsin 7-helix transmembrane proteins"/>
    <property type="match status" value="1"/>
</dbReference>
<evidence type="ECO:0000256" key="7">
    <source>
        <dbReference type="ARBA" id="ARBA00023170"/>
    </source>
</evidence>
<dbReference type="PANTHER" id="PTHR24244:SF1">
    <property type="entry name" value="G-PROTEIN COUPLED RECEPTORS FAMILY 1 PROFILE DOMAIN-CONTAINING PROTEIN"/>
    <property type="match status" value="1"/>
</dbReference>
<dbReference type="EnsemblMetazoa" id="G26227.1">
    <property type="protein sequence ID" value="G26227.1:cds"/>
    <property type="gene ID" value="G26227"/>
</dbReference>
<keyword evidence="2" id="KW-1003">Cell membrane</keyword>
<feature type="transmembrane region" description="Helical" evidence="10">
    <location>
        <begin position="79"/>
        <end position="96"/>
    </location>
</feature>
<dbReference type="InterPro" id="IPR001817">
    <property type="entry name" value="Vasoprsn_rcpt"/>
</dbReference>
<dbReference type="PRINTS" id="PR00896">
    <property type="entry name" value="VASOPRESSINR"/>
</dbReference>
<evidence type="ECO:0000256" key="8">
    <source>
        <dbReference type="ARBA" id="ARBA00023180"/>
    </source>
</evidence>
<evidence type="ECO:0000256" key="1">
    <source>
        <dbReference type="ARBA" id="ARBA00004651"/>
    </source>
</evidence>
<dbReference type="PRINTS" id="PR00237">
    <property type="entry name" value="GPCRRHODOPSN"/>
</dbReference>
<keyword evidence="8 10" id="KW-0325">Glycoprotein</keyword>
<dbReference type="InterPro" id="IPR017452">
    <property type="entry name" value="GPCR_Rhodpsn_7TM"/>
</dbReference>
<dbReference type="PROSITE" id="PS00237">
    <property type="entry name" value="G_PROTEIN_RECEP_F1_1"/>
    <property type="match status" value="1"/>
</dbReference>
<dbReference type="Proteomes" id="UP000005408">
    <property type="component" value="Unassembled WGS sequence"/>
</dbReference>
<dbReference type="InterPro" id="IPR000276">
    <property type="entry name" value="GPCR_Rhodpsn"/>
</dbReference>
<keyword evidence="6 10" id="KW-0472">Membrane</keyword>
<dbReference type="GO" id="GO:0005886">
    <property type="term" value="C:plasma membrane"/>
    <property type="evidence" value="ECO:0007669"/>
    <property type="project" value="UniProtKB-SubCell"/>
</dbReference>
<dbReference type="GO" id="GO:0008188">
    <property type="term" value="F:neuropeptide receptor activity"/>
    <property type="evidence" value="ECO:0007669"/>
    <property type="project" value="InterPro"/>
</dbReference>
<dbReference type="SUPFAM" id="SSF81321">
    <property type="entry name" value="Family A G protein-coupled receptor-like"/>
    <property type="match status" value="1"/>
</dbReference>
<feature type="transmembrane region" description="Helical" evidence="10">
    <location>
        <begin position="158"/>
        <end position="179"/>
    </location>
</feature>
<keyword evidence="5 10" id="KW-0297">G-protein coupled receptor</keyword>
<evidence type="ECO:0000256" key="2">
    <source>
        <dbReference type="ARBA" id="ARBA00022475"/>
    </source>
</evidence>
<dbReference type="AlphaFoldDB" id="A0A8W8L1S9"/>
<comment type="similarity">
    <text evidence="10">Belongs to the G-protein coupled receptor 1 family. Vasopressin/oxytocin receptor subfamily.</text>
</comment>
<sequence>MNGTFGDLSIVNTFINSSLHNNSLQILDGKDTNNTAEKYDPTPSVAFLATIFPLMVAGNICVLTLIFRKRGSKTRMDILFANTACADLSVAFFLVLSDLFWHQAGHWYAGNAMCKIVKYFALVATYSSNYAIVVLSLDRCNSVARPMQSFSRGLKGCRWYIGTSWGLSFLFSISSLVLFRVQNDKDGQPQCGNVEMNVIQWKIYFTLGAVLMLVIPAIIITICYTIIVVVVWKNSAFTPSDRDCKSNSNATTLIKDTTTLPNGRKTFSRAKIKSIKITFGIVIAFILSWSPYFIFNFLVVYHHIKIDSNRMYEISMMFQLLAPINSLANPMIFLIFNGKKYLQLCKNTDHVKFHTDTHTHTPGATL</sequence>
<protein>
    <recommendedName>
        <fullName evidence="11">G-protein coupled receptors family 1 profile domain-containing protein</fullName>
    </recommendedName>
</protein>
<evidence type="ECO:0000256" key="4">
    <source>
        <dbReference type="ARBA" id="ARBA00022989"/>
    </source>
</evidence>
<dbReference type="PANTHER" id="PTHR24244">
    <property type="entry name" value="NEUROPEPTIDE S RECEPTOR"/>
    <property type="match status" value="1"/>
</dbReference>
<feature type="transmembrane region" description="Helical" evidence="10">
    <location>
        <begin position="316"/>
        <end position="336"/>
    </location>
</feature>
<evidence type="ECO:0000313" key="12">
    <source>
        <dbReference type="EnsemblMetazoa" id="G26227.1:cds"/>
    </source>
</evidence>
<keyword evidence="9 10" id="KW-0807">Transducer</keyword>
<feature type="transmembrane region" description="Helical" evidence="10">
    <location>
        <begin position="45"/>
        <end position="67"/>
    </location>
</feature>
<keyword evidence="13" id="KW-1185">Reference proteome</keyword>
<dbReference type="PROSITE" id="PS50262">
    <property type="entry name" value="G_PROTEIN_RECEP_F1_2"/>
    <property type="match status" value="1"/>
</dbReference>
<dbReference type="InterPro" id="IPR027294">
    <property type="entry name" value="NPS_rcpt"/>
</dbReference>
<evidence type="ECO:0000259" key="11">
    <source>
        <dbReference type="PROSITE" id="PS50262"/>
    </source>
</evidence>
<comment type="subcellular location">
    <subcellularLocation>
        <location evidence="1 10">Cell membrane</location>
        <topology evidence="1 10">Multi-pass membrane protein</topology>
    </subcellularLocation>
</comment>
<dbReference type="Pfam" id="PF00001">
    <property type="entry name" value="7tm_1"/>
    <property type="match status" value="1"/>
</dbReference>
<feature type="transmembrane region" description="Helical" evidence="10">
    <location>
        <begin position="203"/>
        <end position="232"/>
    </location>
</feature>
<feature type="transmembrane region" description="Helical" evidence="10">
    <location>
        <begin position="277"/>
        <end position="304"/>
    </location>
</feature>
<evidence type="ECO:0000256" key="5">
    <source>
        <dbReference type="ARBA" id="ARBA00023040"/>
    </source>
</evidence>
<accession>A0A8W8L1S9</accession>
<evidence type="ECO:0000256" key="9">
    <source>
        <dbReference type="ARBA" id="ARBA00023224"/>
    </source>
</evidence>